<dbReference type="WBParaSite" id="L893_g28474.t1">
    <property type="protein sequence ID" value="L893_g28474.t1"/>
    <property type="gene ID" value="L893_g28474"/>
</dbReference>
<sequence>MASASAVLSVAAVSVGFSGATLTLQWLLFKMKSLGERWKESSPLTLLFLSNVAASLVYIFVSLQWSLVALGLISNAVSTLAFHLPVALAYSFTAFHDFATVGLFLQRIYFLLVPMVNAKRLNRAISRAVLLGTALLTVIETALHTALSGSPSKALNGNAWKFQKGLEKPN</sequence>
<keyword evidence="2" id="KW-1185">Reference proteome</keyword>
<feature type="transmembrane region" description="Helical" evidence="1">
    <location>
        <begin position="98"/>
        <end position="116"/>
    </location>
</feature>
<reference evidence="3" key="1">
    <citation type="submission" date="2016-11" db="UniProtKB">
        <authorList>
            <consortium name="WormBaseParasite"/>
        </authorList>
    </citation>
    <scope>IDENTIFICATION</scope>
</reference>
<evidence type="ECO:0000313" key="3">
    <source>
        <dbReference type="WBParaSite" id="L893_g28474.t1"/>
    </source>
</evidence>
<protein>
    <submittedName>
        <fullName evidence="3">Uncharacterized protein</fullName>
    </submittedName>
</protein>
<accession>A0A1I7ZPF4</accession>
<dbReference type="Proteomes" id="UP000095287">
    <property type="component" value="Unplaced"/>
</dbReference>
<dbReference type="AlphaFoldDB" id="A0A1I7ZPF4"/>
<evidence type="ECO:0000313" key="2">
    <source>
        <dbReference type="Proteomes" id="UP000095287"/>
    </source>
</evidence>
<feature type="transmembrane region" description="Helical" evidence="1">
    <location>
        <begin position="68"/>
        <end position="92"/>
    </location>
</feature>
<keyword evidence="1" id="KW-0472">Membrane</keyword>
<feature type="transmembrane region" description="Helical" evidence="1">
    <location>
        <begin position="128"/>
        <end position="147"/>
    </location>
</feature>
<feature type="transmembrane region" description="Helical" evidence="1">
    <location>
        <begin position="43"/>
        <end position="61"/>
    </location>
</feature>
<proteinExistence type="predicted"/>
<keyword evidence="1" id="KW-0812">Transmembrane</keyword>
<organism evidence="2 3">
    <name type="scientific">Steinernema glaseri</name>
    <dbReference type="NCBI Taxonomy" id="37863"/>
    <lineage>
        <taxon>Eukaryota</taxon>
        <taxon>Metazoa</taxon>
        <taxon>Ecdysozoa</taxon>
        <taxon>Nematoda</taxon>
        <taxon>Chromadorea</taxon>
        <taxon>Rhabditida</taxon>
        <taxon>Tylenchina</taxon>
        <taxon>Panagrolaimomorpha</taxon>
        <taxon>Strongyloidoidea</taxon>
        <taxon>Steinernematidae</taxon>
        <taxon>Steinernema</taxon>
    </lineage>
</organism>
<evidence type="ECO:0000256" key="1">
    <source>
        <dbReference type="SAM" id="Phobius"/>
    </source>
</evidence>
<keyword evidence="1" id="KW-1133">Transmembrane helix</keyword>
<name>A0A1I7ZPF4_9BILA</name>